<accession>A0A261FCY4</accession>
<proteinExistence type="predicted"/>
<comment type="caution">
    <text evidence="2">The sequence shown here is derived from an EMBL/GenBank/DDBJ whole genome shotgun (WGS) entry which is preliminary data.</text>
</comment>
<protein>
    <submittedName>
        <fullName evidence="2">Transposase</fullName>
    </submittedName>
</protein>
<organism evidence="2 3">
    <name type="scientific">Aeriscardovia aeriphila</name>
    <dbReference type="NCBI Taxonomy" id="218139"/>
    <lineage>
        <taxon>Bacteria</taxon>
        <taxon>Bacillati</taxon>
        <taxon>Actinomycetota</taxon>
        <taxon>Actinomycetes</taxon>
        <taxon>Bifidobacteriales</taxon>
        <taxon>Bifidobacteriaceae</taxon>
        <taxon>Aeriscardovia</taxon>
    </lineage>
</organism>
<dbReference type="InterPro" id="IPR029100">
    <property type="entry name" value="Ntox50"/>
</dbReference>
<evidence type="ECO:0000313" key="2">
    <source>
        <dbReference type="EMBL" id="OZG56833.1"/>
    </source>
</evidence>
<name>A0A261FCY4_9BIFI</name>
<reference evidence="2 3" key="1">
    <citation type="journal article" date="2017" name="BMC Genomics">
        <title>Comparative genomic and phylogenomic analyses of the Bifidobacteriaceae family.</title>
        <authorList>
            <person name="Lugli G.A."/>
            <person name="Milani C."/>
            <person name="Turroni F."/>
            <person name="Duranti S."/>
            <person name="Mancabelli L."/>
            <person name="Mangifesta M."/>
            <person name="Ferrario C."/>
            <person name="Modesto M."/>
            <person name="Mattarelli P."/>
            <person name="Jiri K."/>
            <person name="van Sinderen D."/>
            <person name="Ventura M."/>
        </authorList>
    </citation>
    <scope>NUCLEOTIDE SEQUENCE [LARGE SCALE GENOMIC DNA]</scope>
    <source>
        <strain evidence="2 3">LMG 21773</strain>
    </source>
</reference>
<evidence type="ECO:0000313" key="3">
    <source>
        <dbReference type="Proteomes" id="UP000228976"/>
    </source>
</evidence>
<sequence>MTSKPLTNIWMIYPESTEDLSNRLIHGIDSHLNDGAQRKHILGMINFTTANAQSVTLDHRLKSMFTGSLRDAQQLINQYGGTGEYKGTRGEDVDCERVIGYWFSVRDSCYYPTTYGTIHYSKRSGTHIVPAKPSQFRNE</sequence>
<dbReference type="OrthoDB" id="3261089at2"/>
<dbReference type="AlphaFoldDB" id="A0A261FCY4"/>
<feature type="domain" description="Bacterial toxin 50" evidence="1">
    <location>
        <begin position="32"/>
        <end position="130"/>
    </location>
</feature>
<dbReference type="Pfam" id="PF15542">
    <property type="entry name" value="Ntox50"/>
    <property type="match status" value="1"/>
</dbReference>
<dbReference type="EMBL" id="MWWU01000001">
    <property type="protein sequence ID" value="OZG56833.1"/>
    <property type="molecule type" value="Genomic_DNA"/>
</dbReference>
<dbReference type="Proteomes" id="UP000228976">
    <property type="component" value="Unassembled WGS sequence"/>
</dbReference>
<evidence type="ECO:0000259" key="1">
    <source>
        <dbReference type="Pfam" id="PF15542"/>
    </source>
</evidence>
<keyword evidence="3" id="KW-1185">Reference proteome</keyword>
<gene>
    <name evidence="2" type="ORF">AEAE_0142</name>
</gene>